<dbReference type="CDD" id="cd01647">
    <property type="entry name" value="RT_LTR"/>
    <property type="match status" value="1"/>
</dbReference>
<dbReference type="GO" id="GO:0003676">
    <property type="term" value="F:nucleic acid binding"/>
    <property type="evidence" value="ECO:0007669"/>
    <property type="project" value="InterPro"/>
</dbReference>
<dbReference type="PROSITE" id="PS50878">
    <property type="entry name" value="RT_POL"/>
    <property type="match status" value="1"/>
</dbReference>
<evidence type="ECO:0000256" key="4">
    <source>
        <dbReference type="ARBA" id="ARBA00022722"/>
    </source>
</evidence>
<keyword evidence="6" id="KW-0378">Hydrolase</keyword>
<keyword evidence="4" id="KW-0540">Nuclease</keyword>
<comment type="caution">
    <text evidence="11">The sequence shown here is derived from an EMBL/GenBank/DDBJ whole genome shotgun (WGS) entry which is preliminary data.</text>
</comment>
<dbReference type="SUPFAM" id="SSF57756">
    <property type="entry name" value="Retrovirus zinc finger-like domains"/>
    <property type="match status" value="1"/>
</dbReference>
<dbReference type="CDD" id="cd09274">
    <property type="entry name" value="RNase_HI_RT_Ty3"/>
    <property type="match status" value="1"/>
</dbReference>
<organism evidence="11">
    <name type="scientific">Tanacetum cinerariifolium</name>
    <name type="common">Dalmatian daisy</name>
    <name type="synonym">Chrysanthemum cinerariifolium</name>
    <dbReference type="NCBI Taxonomy" id="118510"/>
    <lineage>
        <taxon>Eukaryota</taxon>
        <taxon>Viridiplantae</taxon>
        <taxon>Streptophyta</taxon>
        <taxon>Embryophyta</taxon>
        <taxon>Tracheophyta</taxon>
        <taxon>Spermatophyta</taxon>
        <taxon>Magnoliopsida</taxon>
        <taxon>eudicotyledons</taxon>
        <taxon>Gunneridae</taxon>
        <taxon>Pentapetalae</taxon>
        <taxon>asterids</taxon>
        <taxon>campanulids</taxon>
        <taxon>Asterales</taxon>
        <taxon>Asteraceae</taxon>
        <taxon>Asteroideae</taxon>
        <taxon>Anthemideae</taxon>
        <taxon>Anthemidinae</taxon>
        <taxon>Tanacetum</taxon>
    </lineage>
</organism>
<evidence type="ECO:0000256" key="2">
    <source>
        <dbReference type="ARBA" id="ARBA00022679"/>
    </source>
</evidence>
<name>A0A699KQE9_TANCI</name>
<dbReference type="PANTHER" id="PTHR24559:SF444">
    <property type="entry name" value="REVERSE TRANSCRIPTASE DOMAIN-CONTAINING PROTEIN"/>
    <property type="match status" value="1"/>
</dbReference>
<keyword evidence="2" id="KW-0808">Transferase</keyword>
<dbReference type="Pfam" id="PF08284">
    <property type="entry name" value="RVP_2"/>
    <property type="match status" value="1"/>
</dbReference>
<gene>
    <name evidence="11" type="ORF">Tci_676690</name>
</gene>
<dbReference type="InterPro" id="IPR001878">
    <property type="entry name" value="Znf_CCHC"/>
</dbReference>
<dbReference type="InterPro" id="IPR001969">
    <property type="entry name" value="Aspartic_peptidase_AS"/>
</dbReference>
<evidence type="ECO:0000256" key="8">
    <source>
        <dbReference type="PROSITE-ProRule" id="PRU00047"/>
    </source>
</evidence>
<evidence type="ECO:0000256" key="6">
    <source>
        <dbReference type="ARBA" id="ARBA00022801"/>
    </source>
</evidence>
<evidence type="ECO:0000313" key="11">
    <source>
        <dbReference type="EMBL" id="GFB04719.1"/>
    </source>
</evidence>
<reference evidence="11" key="1">
    <citation type="journal article" date="2019" name="Sci. Rep.">
        <title>Draft genome of Tanacetum cinerariifolium, the natural source of mosquito coil.</title>
        <authorList>
            <person name="Yamashiro T."/>
            <person name="Shiraishi A."/>
            <person name="Satake H."/>
            <person name="Nakayama K."/>
        </authorList>
    </citation>
    <scope>NUCLEOTIDE SEQUENCE</scope>
</reference>
<proteinExistence type="predicted"/>
<keyword evidence="8" id="KW-0862">Zinc</keyword>
<protein>
    <recommendedName>
        <fullName evidence="1">RNA-directed DNA polymerase</fullName>
        <ecNumber evidence="1">2.7.7.49</ecNumber>
    </recommendedName>
</protein>
<dbReference type="InterPro" id="IPR021109">
    <property type="entry name" value="Peptidase_aspartic_dom_sf"/>
</dbReference>
<evidence type="ECO:0000256" key="3">
    <source>
        <dbReference type="ARBA" id="ARBA00022695"/>
    </source>
</evidence>
<dbReference type="Gene3D" id="2.40.70.10">
    <property type="entry name" value="Acid Proteases"/>
    <property type="match status" value="1"/>
</dbReference>
<dbReference type="PANTHER" id="PTHR24559">
    <property type="entry name" value="TRANSPOSON TY3-I GAG-POL POLYPROTEIN"/>
    <property type="match status" value="1"/>
</dbReference>
<evidence type="ECO:0000259" key="10">
    <source>
        <dbReference type="PROSITE" id="PS50878"/>
    </source>
</evidence>
<dbReference type="InterPro" id="IPR000477">
    <property type="entry name" value="RT_dom"/>
</dbReference>
<dbReference type="GO" id="GO:0008270">
    <property type="term" value="F:zinc ion binding"/>
    <property type="evidence" value="ECO:0007669"/>
    <property type="project" value="UniProtKB-KW"/>
</dbReference>
<dbReference type="SUPFAM" id="SSF50630">
    <property type="entry name" value="Acid proteases"/>
    <property type="match status" value="1"/>
</dbReference>
<feature type="domain" description="Reverse transcriptase" evidence="10">
    <location>
        <begin position="292"/>
        <end position="471"/>
    </location>
</feature>
<dbReference type="InterPro" id="IPR036875">
    <property type="entry name" value="Znf_CCHC_sf"/>
</dbReference>
<keyword evidence="3" id="KW-0548">Nucleotidyltransferase</keyword>
<dbReference type="EMBL" id="BKCJ010540665">
    <property type="protein sequence ID" value="GFB04719.1"/>
    <property type="molecule type" value="Genomic_DNA"/>
</dbReference>
<accession>A0A699KQE9</accession>
<dbReference type="GO" id="GO:0004519">
    <property type="term" value="F:endonuclease activity"/>
    <property type="evidence" value="ECO:0007669"/>
    <property type="project" value="UniProtKB-KW"/>
</dbReference>
<keyword evidence="8" id="KW-0863">Zinc-finger</keyword>
<evidence type="ECO:0000259" key="9">
    <source>
        <dbReference type="PROSITE" id="PS50158"/>
    </source>
</evidence>
<dbReference type="InterPro" id="IPR053134">
    <property type="entry name" value="RNA-dir_DNA_polymerase"/>
</dbReference>
<evidence type="ECO:0000256" key="1">
    <source>
        <dbReference type="ARBA" id="ARBA00012493"/>
    </source>
</evidence>
<dbReference type="Pfam" id="PF00098">
    <property type="entry name" value="zf-CCHC"/>
    <property type="match status" value="1"/>
</dbReference>
<keyword evidence="5" id="KW-0255">Endonuclease</keyword>
<keyword evidence="8" id="KW-0479">Metal-binding</keyword>
<evidence type="ECO:0000256" key="7">
    <source>
        <dbReference type="ARBA" id="ARBA00022918"/>
    </source>
</evidence>
<dbReference type="Gene3D" id="3.30.70.270">
    <property type="match status" value="1"/>
</dbReference>
<dbReference type="GO" id="GO:0003964">
    <property type="term" value="F:RNA-directed DNA polymerase activity"/>
    <property type="evidence" value="ECO:0007669"/>
    <property type="project" value="UniProtKB-KW"/>
</dbReference>
<sequence>PTCAKCLAYHPKDRPCLVCFNCQKPGHIARNCRSPIKQVVPINAVRGGYEPGTCYERGSHEYYQNTFPKLNLAPGQVGNRLTIEGNQNLRNNENQVKGRAFNVNAVGALQDPNVVMGTFSLNHHYATVLFDSGADFSFISTSFAPLLNVKSSFLNPGYLIEVANGKKVEVDRVIHNCKLELGTSLLTIDLIPLGHGSFDVIVGMDWLSEHKAELVYHEKVVTIPLESGEILIIQGERTPGIAKSLRLVGIAAATTSGVSHRLSSGSDVDCEISISSSASEMQELSAQLQELQDKGFIRPSHSPWGESVLFVKKKGGALRMCVDYRELNKLIIKTRYPLLRIDDLFDQLQGASYFSKIDLRSGYHKLQVHENNILKTAFWTRYGHFKFMVMPFGLTNAPTVFMDLMNRVCKPYLDKFVIVFINDILVYSKSKDEHEDHLILVLELLKKEELYAKFSKCEFWLQEVQFLGHVVNQSGIHVDPKDFIVYYDTSNQGLGCVLMQRGKVIAYASRHLKIHEKNYTMHDLELGAVVFALKTQRHYLYGTKSVIYTDHKILLHIFDQKELNMRQRRNDNSGSGEGFRAREHTCRKATWFGSIDGEERRWEFILLRPYMGPVSGRSANNNYG</sequence>
<feature type="non-terminal residue" evidence="11">
    <location>
        <position position="1"/>
    </location>
</feature>
<evidence type="ECO:0000256" key="5">
    <source>
        <dbReference type="ARBA" id="ARBA00022759"/>
    </source>
</evidence>
<dbReference type="GO" id="GO:0004190">
    <property type="term" value="F:aspartic-type endopeptidase activity"/>
    <property type="evidence" value="ECO:0007669"/>
    <property type="project" value="InterPro"/>
</dbReference>
<dbReference type="Pfam" id="PF00078">
    <property type="entry name" value="RVT_1"/>
    <property type="match status" value="1"/>
</dbReference>
<dbReference type="GO" id="GO:0006508">
    <property type="term" value="P:proteolysis"/>
    <property type="evidence" value="ECO:0007669"/>
    <property type="project" value="InterPro"/>
</dbReference>
<dbReference type="SMART" id="SM00343">
    <property type="entry name" value="ZnF_C2HC"/>
    <property type="match status" value="1"/>
</dbReference>
<dbReference type="InterPro" id="IPR043502">
    <property type="entry name" value="DNA/RNA_pol_sf"/>
</dbReference>
<feature type="domain" description="CCHC-type" evidence="9">
    <location>
        <begin position="19"/>
        <end position="34"/>
    </location>
</feature>
<dbReference type="AlphaFoldDB" id="A0A699KQE9"/>
<keyword evidence="7 11" id="KW-0695">RNA-directed DNA polymerase</keyword>
<dbReference type="Pfam" id="PF17917">
    <property type="entry name" value="RT_RNaseH"/>
    <property type="match status" value="1"/>
</dbReference>
<dbReference type="InterPro" id="IPR041373">
    <property type="entry name" value="RT_RNaseH"/>
</dbReference>
<dbReference type="PROSITE" id="PS50158">
    <property type="entry name" value="ZF_CCHC"/>
    <property type="match status" value="1"/>
</dbReference>
<dbReference type="EC" id="2.7.7.49" evidence="1"/>
<dbReference type="CDD" id="cd00303">
    <property type="entry name" value="retropepsin_like"/>
    <property type="match status" value="1"/>
</dbReference>
<dbReference type="PROSITE" id="PS00141">
    <property type="entry name" value="ASP_PROTEASE"/>
    <property type="match status" value="1"/>
</dbReference>
<dbReference type="SUPFAM" id="SSF56672">
    <property type="entry name" value="DNA/RNA polymerases"/>
    <property type="match status" value="1"/>
</dbReference>
<dbReference type="Gene3D" id="3.10.10.10">
    <property type="entry name" value="HIV Type 1 Reverse Transcriptase, subunit A, domain 1"/>
    <property type="match status" value="1"/>
</dbReference>
<dbReference type="InterPro" id="IPR043128">
    <property type="entry name" value="Rev_trsase/Diguanyl_cyclase"/>
</dbReference>
<dbReference type="Gene3D" id="4.10.60.10">
    <property type="entry name" value="Zinc finger, CCHC-type"/>
    <property type="match status" value="1"/>
</dbReference>